<evidence type="ECO:0000256" key="5">
    <source>
        <dbReference type="ARBA" id="ARBA00022989"/>
    </source>
</evidence>
<accession>A0A1H8SC00</accession>
<gene>
    <name evidence="9" type="ORF">SAMN05444123_104385</name>
</gene>
<proteinExistence type="inferred from homology"/>
<evidence type="ECO:0000256" key="1">
    <source>
        <dbReference type="ARBA" id="ARBA00004651"/>
    </source>
</evidence>
<feature type="transmembrane region" description="Helical" evidence="8">
    <location>
        <begin position="148"/>
        <end position="174"/>
    </location>
</feature>
<comment type="similarity">
    <text evidence="7">Belongs to the glycosyltransferase 87 family.</text>
</comment>
<keyword evidence="10" id="KW-1185">Reference proteome</keyword>
<keyword evidence="4 8" id="KW-0812">Transmembrane</keyword>
<evidence type="ECO:0000313" key="9">
    <source>
        <dbReference type="EMBL" id="SEO75884.1"/>
    </source>
</evidence>
<keyword evidence="5 8" id="KW-1133">Transmembrane helix</keyword>
<dbReference type="GO" id="GO:0005886">
    <property type="term" value="C:plasma membrane"/>
    <property type="evidence" value="ECO:0007669"/>
    <property type="project" value="UniProtKB-SubCell"/>
</dbReference>
<evidence type="ECO:0000256" key="8">
    <source>
        <dbReference type="SAM" id="Phobius"/>
    </source>
</evidence>
<organism evidence="9 10">
    <name type="scientific">Rhodopseudomonas pseudopalustris</name>
    <dbReference type="NCBI Taxonomy" id="1513892"/>
    <lineage>
        <taxon>Bacteria</taxon>
        <taxon>Pseudomonadati</taxon>
        <taxon>Pseudomonadota</taxon>
        <taxon>Alphaproteobacteria</taxon>
        <taxon>Hyphomicrobiales</taxon>
        <taxon>Nitrobacteraceae</taxon>
        <taxon>Rhodopseudomonas</taxon>
    </lineage>
</organism>
<evidence type="ECO:0008006" key="11">
    <source>
        <dbReference type="Google" id="ProtNLM"/>
    </source>
</evidence>
<feature type="transmembrane region" description="Helical" evidence="8">
    <location>
        <begin position="315"/>
        <end position="343"/>
    </location>
</feature>
<dbReference type="RefSeq" id="WP_175557650.1">
    <property type="nucleotide sequence ID" value="NZ_FODT01000004.1"/>
</dbReference>
<dbReference type="GO" id="GO:0016758">
    <property type="term" value="F:hexosyltransferase activity"/>
    <property type="evidence" value="ECO:0007669"/>
    <property type="project" value="InterPro"/>
</dbReference>
<comment type="subcellular location">
    <subcellularLocation>
        <location evidence="1">Cell membrane</location>
        <topology evidence="1">Multi-pass membrane protein</topology>
    </subcellularLocation>
</comment>
<evidence type="ECO:0000256" key="4">
    <source>
        <dbReference type="ARBA" id="ARBA00022692"/>
    </source>
</evidence>
<feature type="transmembrane region" description="Helical" evidence="8">
    <location>
        <begin position="285"/>
        <end position="303"/>
    </location>
</feature>
<feature type="transmembrane region" description="Helical" evidence="8">
    <location>
        <begin position="186"/>
        <end position="211"/>
    </location>
</feature>
<feature type="transmembrane region" description="Helical" evidence="8">
    <location>
        <begin position="103"/>
        <end position="136"/>
    </location>
</feature>
<evidence type="ECO:0000256" key="6">
    <source>
        <dbReference type="ARBA" id="ARBA00023136"/>
    </source>
</evidence>
<name>A0A1H8SC00_9BRAD</name>
<dbReference type="InterPro" id="IPR018584">
    <property type="entry name" value="GT87"/>
</dbReference>
<feature type="transmembrane region" description="Helical" evidence="8">
    <location>
        <begin position="43"/>
        <end position="63"/>
    </location>
</feature>
<evidence type="ECO:0000256" key="3">
    <source>
        <dbReference type="ARBA" id="ARBA00022679"/>
    </source>
</evidence>
<dbReference type="AlphaFoldDB" id="A0A1H8SC00"/>
<feature type="transmembrane region" description="Helical" evidence="8">
    <location>
        <begin position="218"/>
        <end position="244"/>
    </location>
</feature>
<reference evidence="10" key="1">
    <citation type="submission" date="2016-10" db="EMBL/GenBank/DDBJ databases">
        <authorList>
            <person name="Varghese N."/>
            <person name="Submissions S."/>
        </authorList>
    </citation>
    <scope>NUCLEOTIDE SEQUENCE [LARGE SCALE GENOMIC DNA]</scope>
    <source>
        <strain evidence="10">DSM 123</strain>
    </source>
</reference>
<dbReference type="EMBL" id="FODT01000004">
    <property type="protein sequence ID" value="SEO75884.1"/>
    <property type="molecule type" value="Genomic_DNA"/>
</dbReference>
<evidence type="ECO:0000256" key="2">
    <source>
        <dbReference type="ARBA" id="ARBA00022475"/>
    </source>
</evidence>
<protein>
    <recommendedName>
        <fullName evidence="11">Alpha-1,2-mannosyltransferase</fullName>
    </recommendedName>
</protein>
<sequence>MSPAPSPKWGPVALVVLPTFALATLYGWAVLGSTAFKPGFIGLNHIALGTDWAVFWGAIRAMLDGNLPLIMDGDRFTAFLNDSLRDWLTVPLAYRPWFYPPSFLVLLLPFAPLGFIGSYFAFQIVTAAALVAALLVGADRPDRARFVALAALLSPAAAITLADGQCSFLVAALIVAGFRALPDRPLLAGAVLGLLSFKPQFAVLIPVALIAAGQWRALLATAGSALALAAASALIFGLDIWIWWLPKLIENMVSADPKWVSYGRIWGHSVWACARLLGAGETLASTLQAAALVVAVVITALSFRIRGMPDLRLAVLLAATILAAPHSGPYDALLLVVALTLWFASFTSTPGPLPWLVATAIWVVPLASPAVYVEAGRFAPLATLAMIGLIFQGLRRSDASAASPACQSSPSSSIVR</sequence>
<dbReference type="Proteomes" id="UP000199615">
    <property type="component" value="Unassembled WGS sequence"/>
</dbReference>
<evidence type="ECO:0000256" key="7">
    <source>
        <dbReference type="ARBA" id="ARBA00024033"/>
    </source>
</evidence>
<feature type="transmembrane region" description="Helical" evidence="8">
    <location>
        <begin position="12"/>
        <end position="31"/>
    </location>
</feature>
<dbReference type="Pfam" id="PF09594">
    <property type="entry name" value="GT87"/>
    <property type="match status" value="1"/>
</dbReference>
<evidence type="ECO:0000313" key="10">
    <source>
        <dbReference type="Proteomes" id="UP000199615"/>
    </source>
</evidence>
<feature type="transmembrane region" description="Helical" evidence="8">
    <location>
        <begin position="355"/>
        <end position="373"/>
    </location>
</feature>
<keyword evidence="6 8" id="KW-0472">Membrane</keyword>
<keyword evidence="3" id="KW-0808">Transferase</keyword>
<keyword evidence="2" id="KW-1003">Cell membrane</keyword>